<organism evidence="1 2">
    <name type="scientific">Ruegeria faecimaris</name>
    <dbReference type="NCBI Taxonomy" id="686389"/>
    <lineage>
        <taxon>Bacteria</taxon>
        <taxon>Pseudomonadati</taxon>
        <taxon>Pseudomonadota</taxon>
        <taxon>Alphaproteobacteria</taxon>
        <taxon>Rhodobacterales</taxon>
        <taxon>Roseobacteraceae</taxon>
        <taxon>Ruegeria</taxon>
    </lineage>
</organism>
<dbReference type="Pfam" id="PF12525">
    <property type="entry name" value="DUF3726"/>
    <property type="match status" value="1"/>
</dbReference>
<dbReference type="EMBL" id="FXTE01000007">
    <property type="protein sequence ID" value="SMO74196.1"/>
    <property type="molecule type" value="Genomic_DNA"/>
</dbReference>
<protein>
    <recommendedName>
        <fullName evidence="3">DUF3726 domain-containing protein</fullName>
    </recommendedName>
</protein>
<dbReference type="Proteomes" id="UP000319555">
    <property type="component" value="Unassembled WGS sequence"/>
</dbReference>
<dbReference type="OrthoDB" id="8420038at2"/>
<dbReference type="InterPro" id="IPR022201">
    <property type="entry name" value="DUF3726"/>
</dbReference>
<accession>A0A521DR66</accession>
<reference evidence="1 2" key="1">
    <citation type="submission" date="2017-05" db="EMBL/GenBank/DDBJ databases">
        <authorList>
            <person name="Varghese N."/>
            <person name="Submissions S."/>
        </authorList>
    </citation>
    <scope>NUCLEOTIDE SEQUENCE [LARGE SCALE GENOMIC DNA]</scope>
    <source>
        <strain evidence="1 2">DSM 28009</strain>
    </source>
</reference>
<name>A0A521DR66_9RHOB</name>
<evidence type="ECO:0000313" key="1">
    <source>
        <dbReference type="EMBL" id="SMO74196.1"/>
    </source>
</evidence>
<dbReference type="RefSeq" id="WP_142637755.1">
    <property type="nucleotide sequence ID" value="NZ_CANMQC010000007.1"/>
</dbReference>
<keyword evidence="2" id="KW-1185">Reference proteome</keyword>
<sequence length="209" mass="21828">MTYSLNEIEATSKRAARGAGYAWGLAEEAAKATRWLCGHGLDGTAELAHLLDLGLAAAPADHRPDAMQGPWQGKGALCPLATGTLLSDCAEQLRAGPVEMANIAIPALLLPFAAYAARELKGCVVLDCDGHLAACDGYSVSTPDTLPAQARRVVVSLGEQRTGPSPHQTRAAPTDQAWATLNRFAHRTYAPATEESRLLGAGAGLSDND</sequence>
<proteinExistence type="predicted"/>
<evidence type="ECO:0008006" key="3">
    <source>
        <dbReference type="Google" id="ProtNLM"/>
    </source>
</evidence>
<evidence type="ECO:0000313" key="2">
    <source>
        <dbReference type="Proteomes" id="UP000319555"/>
    </source>
</evidence>
<dbReference type="AlphaFoldDB" id="A0A521DR66"/>
<gene>
    <name evidence="1" type="ORF">SAMN06265380_10779</name>
</gene>